<proteinExistence type="inferred from homology"/>
<dbReference type="Gene3D" id="3.40.50.1110">
    <property type="entry name" value="SGNH hydrolase"/>
    <property type="match status" value="1"/>
</dbReference>
<dbReference type="GO" id="GO:0016788">
    <property type="term" value="F:hydrolase activity, acting on ester bonds"/>
    <property type="evidence" value="ECO:0007669"/>
    <property type="project" value="InterPro"/>
</dbReference>
<keyword evidence="4" id="KW-1185">Reference proteome</keyword>
<dbReference type="PANTHER" id="PTHR45642:SF150">
    <property type="entry name" value="GDSL ESTERASE_LIPASE EXL3"/>
    <property type="match status" value="1"/>
</dbReference>
<accession>A0AA38SHW5</accession>
<feature type="transmembrane region" description="Helical" evidence="2">
    <location>
        <begin position="12"/>
        <end position="37"/>
    </location>
</feature>
<dbReference type="CDD" id="cd01837">
    <property type="entry name" value="SGNH_plant_lipase_like"/>
    <property type="match status" value="1"/>
</dbReference>
<dbReference type="InterPro" id="IPR001087">
    <property type="entry name" value="GDSL"/>
</dbReference>
<keyword evidence="2" id="KW-0812">Transmembrane</keyword>
<gene>
    <name evidence="3" type="ORF">OSB04_028750</name>
</gene>
<dbReference type="AlphaFoldDB" id="A0AA38SHW5"/>
<dbReference type="Pfam" id="PF00657">
    <property type="entry name" value="Lipase_GDSL"/>
    <property type="match status" value="1"/>
</dbReference>
<evidence type="ECO:0000313" key="3">
    <source>
        <dbReference type="EMBL" id="KAJ9542244.1"/>
    </source>
</evidence>
<dbReference type="PANTHER" id="PTHR45642">
    <property type="entry name" value="GDSL ESTERASE/LIPASE EXL3"/>
    <property type="match status" value="1"/>
</dbReference>
<reference evidence="3" key="1">
    <citation type="submission" date="2023-03" db="EMBL/GenBank/DDBJ databases">
        <title>Chromosome-scale reference genome and RAD-based genetic map of yellow starthistle (Centaurea solstitialis) reveal putative structural variation and QTLs associated with invader traits.</title>
        <authorList>
            <person name="Reatini B."/>
            <person name="Cang F.A."/>
            <person name="Jiang Q."/>
            <person name="Mckibben M.T.W."/>
            <person name="Barker M.S."/>
            <person name="Rieseberg L.H."/>
            <person name="Dlugosch K.M."/>
        </authorList>
    </citation>
    <scope>NUCLEOTIDE SEQUENCE</scope>
    <source>
        <strain evidence="3">CAN-66</strain>
        <tissue evidence="3">Leaf</tissue>
    </source>
</reference>
<evidence type="ECO:0000256" key="1">
    <source>
        <dbReference type="ARBA" id="ARBA00008668"/>
    </source>
</evidence>
<evidence type="ECO:0000313" key="4">
    <source>
        <dbReference type="Proteomes" id="UP001172457"/>
    </source>
</evidence>
<evidence type="ECO:0000256" key="2">
    <source>
        <dbReference type="SAM" id="Phobius"/>
    </source>
</evidence>
<comment type="similarity">
    <text evidence="1">Belongs to the 'GDSL' lipolytic enzyme family.</text>
</comment>
<keyword evidence="2" id="KW-1133">Transmembrane helix</keyword>
<dbReference type="InterPro" id="IPR035669">
    <property type="entry name" value="SGNH_plant_lipase-like"/>
</dbReference>
<dbReference type="InterPro" id="IPR050592">
    <property type="entry name" value="GDSL_lipolytic_enzyme"/>
</dbReference>
<dbReference type="SUPFAM" id="SSF52266">
    <property type="entry name" value="SGNH hydrolase"/>
    <property type="match status" value="1"/>
</dbReference>
<keyword evidence="2" id="KW-0472">Membrane</keyword>
<dbReference type="EMBL" id="JARYMX010000007">
    <property type="protein sequence ID" value="KAJ9542244.1"/>
    <property type="molecule type" value="Genomic_DNA"/>
</dbReference>
<evidence type="ECO:0008006" key="5">
    <source>
        <dbReference type="Google" id="ProtNLM"/>
    </source>
</evidence>
<comment type="caution">
    <text evidence="3">The sequence shown here is derived from an EMBL/GenBank/DDBJ whole genome shotgun (WGS) entry which is preliminary data.</text>
</comment>
<dbReference type="Proteomes" id="UP001172457">
    <property type="component" value="Chromosome 7"/>
</dbReference>
<name>A0AA38SHW5_9ASTR</name>
<dbReference type="InterPro" id="IPR036514">
    <property type="entry name" value="SGNH_hydro_sf"/>
</dbReference>
<sequence length="330" mass="37113">MFSPMDNHLVYLLLDLIAALKVYFNAISYVNTIYFLVITDYMQHTFLCESFNRHISIAFSVERLGIKELMPAYLDPSLDNKELLTGVSFASGGSGYDPQTPKIVAVLSFADQLNQFKEYIEKLTGIVGEERTQYILANSLFLVVAGSDDLANTYFTIGIRRLQYDIPSYVNLMVSSASNFIQDIYKLGARRIGVFNAPPIGCLPSQRTLGGNGLRMCAEEYNKAAQLYNSKLQLELKHLNSTLAQSRIVNIDIYRPLLAIIENPLQYGLEVVDKGCCGTGNIEVAILCNKMLPTCLDDSKYLFWDSYHPTEKGYTILVDQVVGQYINDFF</sequence>
<protein>
    <recommendedName>
        <fullName evidence="5">GDSL esterase/lipase EXL3</fullName>
    </recommendedName>
</protein>
<organism evidence="3 4">
    <name type="scientific">Centaurea solstitialis</name>
    <name type="common">yellow star-thistle</name>
    <dbReference type="NCBI Taxonomy" id="347529"/>
    <lineage>
        <taxon>Eukaryota</taxon>
        <taxon>Viridiplantae</taxon>
        <taxon>Streptophyta</taxon>
        <taxon>Embryophyta</taxon>
        <taxon>Tracheophyta</taxon>
        <taxon>Spermatophyta</taxon>
        <taxon>Magnoliopsida</taxon>
        <taxon>eudicotyledons</taxon>
        <taxon>Gunneridae</taxon>
        <taxon>Pentapetalae</taxon>
        <taxon>asterids</taxon>
        <taxon>campanulids</taxon>
        <taxon>Asterales</taxon>
        <taxon>Asteraceae</taxon>
        <taxon>Carduoideae</taxon>
        <taxon>Cardueae</taxon>
        <taxon>Centaureinae</taxon>
        <taxon>Centaurea</taxon>
    </lineage>
</organism>